<evidence type="ECO:0000256" key="6">
    <source>
        <dbReference type="ARBA" id="ARBA00023136"/>
    </source>
</evidence>
<feature type="domain" description="POTRA" evidence="10">
    <location>
        <begin position="92"/>
        <end position="172"/>
    </location>
</feature>
<dbReference type="EMBL" id="AP024714">
    <property type="protein sequence ID" value="BCX82641.1"/>
    <property type="molecule type" value="Genomic_DNA"/>
</dbReference>
<evidence type="ECO:0000259" key="10">
    <source>
        <dbReference type="PROSITE" id="PS51779"/>
    </source>
</evidence>
<evidence type="ECO:0000256" key="9">
    <source>
        <dbReference type="NCBIfam" id="TIGR03303"/>
    </source>
</evidence>
<evidence type="ECO:0000313" key="11">
    <source>
        <dbReference type="EMBL" id="BCX82641.1"/>
    </source>
</evidence>
<evidence type="ECO:0000256" key="4">
    <source>
        <dbReference type="ARBA" id="ARBA00022729"/>
    </source>
</evidence>
<evidence type="ECO:0000256" key="5">
    <source>
        <dbReference type="ARBA" id="ARBA00022737"/>
    </source>
</evidence>
<dbReference type="GO" id="GO:0051205">
    <property type="term" value="P:protein insertion into membrane"/>
    <property type="evidence" value="ECO:0007669"/>
    <property type="project" value="UniProtKB-UniRule"/>
</dbReference>
<feature type="domain" description="POTRA" evidence="10">
    <location>
        <begin position="266"/>
        <end position="344"/>
    </location>
</feature>
<comment type="similarity">
    <text evidence="8">Belongs to the BamA family.</text>
</comment>
<protein>
    <recommendedName>
        <fullName evidence="8 9">Outer membrane protein assembly factor BamA</fullName>
    </recommendedName>
</protein>
<dbReference type="InterPro" id="IPR034746">
    <property type="entry name" value="POTRA"/>
</dbReference>
<dbReference type="AlphaFoldDB" id="A0AAU9CAJ7"/>
<evidence type="ECO:0000256" key="2">
    <source>
        <dbReference type="ARBA" id="ARBA00022452"/>
    </source>
</evidence>
<dbReference type="RefSeq" id="WP_317705032.1">
    <property type="nucleotide sequence ID" value="NZ_AP024714.1"/>
</dbReference>
<dbReference type="Pfam" id="PF01103">
    <property type="entry name" value="Omp85"/>
    <property type="match status" value="1"/>
</dbReference>
<dbReference type="InterPro" id="IPR000184">
    <property type="entry name" value="Bac_surfAg_D15"/>
</dbReference>
<dbReference type="NCBIfam" id="TIGR03303">
    <property type="entry name" value="OM_YaeT"/>
    <property type="match status" value="1"/>
</dbReference>
<organism evidence="11 12">
    <name type="scientific">Methylomarinovum caldicuralii</name>
    <dbReference type="NCBI Taxonomy" id="438856"/>
    <lineage>
        <taxon>Bacteria</taxon>
        <taxon>Pseudomonadati</taxon>
        <taxon>Pseudomonadota</taxon>
        <taxon>Gammaproteobacteria</taxon>
        <taxon>Methylococcales</taxon>
        <taxon>Methylothermaceae</taxon>
        <taxon>Methylomarinovum</taxon>
    </lineage>
</organism>
<gene>
    <name evidence="8" type="primary">bamA</name>
    <name evidence="11" type="ORF">MIT9_P2227</name>
</gene>
<dbReference type="HAMAP" id="MF_01430">
    <property type="entry name" value="OM_assembly_BamA"/>
    <property type="match status" value="1"/>
</dbReference>
<keyword evidence="2 8" id="KW-1134">Transmembrane beta strand</keyword>
<evidence type="ECO:0000256" key="3">
    <source>
        <dbReference type="ARBA" id="ARBA00022692"/>
    </source>
</evidence>
<keyword evidence="4 8" id="KW-0732">Signal</keyword>
<keyword evidence="12" id="KW-1185">Reference proteome</keyword>
<evidence type="ECO:0000256" key="8">
    <source>
        <dbReference type="HAMAP-Rule" id="MF_01430"/>
    </source>
</evidence>
<keyword evidence="7 8" id="KW-0998">Cell outer membrane</keyword>
<keyword evidence="3 8" id="KW-0812">Transmembrane</keyword>
<dbReference type="Pfam" id="PF07244">
    <property type="entry name" value="POTRA"/>
    <property type="match status" value="5"/>
</dbReference>
<dbReference type="GO" id="GO:0043165">
    <property type="term" value="P:Gram-negative-bacterium-type cell outer membrane assembly"/>
    <property type="evidence" value="ECO:0007669"/>
    <property type="project" value="UniProtKB-UniRule"/>
</dbReference>
<evidence type="ECO:0000256" key="1">
    <source>
        <dbReference type="ARBA" id="ARBA00004370"/>
    </source>
</evidence>
<reference evidence="12" key="1">
    <citation type="journal article" date="2024" name="Int. J. Syst. Evol. Microbiol.">
        <title>Methylomarinovum tepidoasis sp. nov., a moderately thermophilic methanotroph of the family Methylothermaceae isolated from a deep-sea hydrothermal field.</title>
        <authorList>
            <person name="Hirayama H."/>
            <person name="Takaki Y."/>
            <person name="Abe M."/>
            <person name="Miyazaki M."/>
            <person name="Uematsu K."/>
            <person name="Matsui Y."/>
            <person name="Takai K."/>
        </authorList>
    </citation>
    <scope>NUCLEOTIDE SEQUENCE [LARGE SCALE GENOMIC DNA]</scope>
    <source>
        <strain evidence="12">IT-9</strain>
    </source>
</reference>
<dbReference type="Gene3D" id="2.40.160.50">
    <property type="entry name" value="membrane protein fhac: a member of the omp85/tpsb transporter family"/>
    <property type="match status" value="1"/>
</dbReference>
<keyword evidence="5 8" id="KW-0677">Repeat</keyword>
<dbReference type="Proteomes" id="UP001321825">
    <property type="component" value="Chromosome"/>
</dbReference>
<evidence type="ECO:0000313" key="12">
    <source>
        <dbReference type="Proteomes" id="UP001321825"/>
    </source>
</evidence>
<accession>A0AAU9CAJ7</accession>
<dbReference type="PROSITE" id="PS51779">
    <property type="entry name" value="POTRA"/>
    <property type="match status" value="5"/>
</dbReference>
<dbReference type="GO" id="GO:1990063">
    <property type="term" value="C:Bam protein complex"/>
    <property type="evidence" value="ECO:0007669"/>
    <property type="project" value="TreeGrafter"/>
</dbReference>
<feature type="domain" description="POTRA" evidence="10">
    <location>
        <begin position="24"/>
        <end position="91"/>
    </location>
</feature>
<feature type="domain" description="POTRA" evidence="10">
    <location>
        <begin position="347"/>
        <end position="421"/>
    </location>
</feature>
<evidence type="ECO:0000256" key="7">
    <source>
        <dbReference type="ARBA" id="ARBA00023237"/>
    </source>
</evidence>
<comment type="subunit">
    <text evidence="8">Part of the Bam complex.</text>
</comment>
<dbReference type="PIRSF" id="PIRSF006076">
    <property type="entry name" value="OM_assembly_OMP85"/>
    <property type="match status" value="1"/>
</dbReference>
<dbReference type="FunFam" id="3.10.20.310:FF:000002">
    <property type="entry name" value="Outer membrane protein assembly factor BamA"/>
    <property type="match status" value="1"/>
</dbReference>
<proteinExistence type="inferred from homology"/>
<dbReference type="Gene3D" id="3.10.20.310">
    <property type="entry name" value="membrane protein fhac"/>
    <property type="match status" value="5"/>
</dbReference>
<dbReference type="InterPro" id="IPR039910">
    <property type="entry name" value="D15-like"/>
</dbReference>
<dbReference type="InterPro" id="IPR010827">
    <property type="entry name" value="BamA/TamA_POTRA"/>
</dbReference>
<sequence>MKRLRTFGWLVWFWTGSLLAWEPFVVEDVHIRGLQRVAAGTVFNYLPVKPGETLDEHKAAAAVRALFKTGFFKDVRLAREGNVLVIEVVERPSIAAIKIVGNQDIKTKDLTKALESVGLAEGRIFNRRLLEKIESELRRQYFSHGKYGVKIKTEVTPITHNRVAILIKIAEGKVAKIKRINIVGNRAFDDETLLDQFELGTTGWLSFYTKNDQYSKQKLAADLERLRSFYMDRGYLKFEIESTQVAITPDKRDIYITINVKEGDVYRLESVRLTGKLIVPPQELIALLKLGAGEVFSRKAATESIDAITKRLGDEGYLFANVNMVPEIDEAKKTVKLTFFVDPGRRVYVRRIHIKGNARTQDEVVRREMRQMEAALTQSTKIEQSKQRIQRLGYFKEVNVETPQVPGAEDLIDLNFSVTEQPSGNLSAGIGFSQVQGLIFNASVSQTNFLGTGKRVSFEFNNSRVSTIYRVNLYDPYFTLDGIGAGFNVSYRSLDANNANIANYTTNTLAAGLSGGIPLSEWDHLNASMDFSHTELKTSANTSKEIFDFIDKNGRTYGVVTLGLTWVHDTRDKAVFPTRGGRHSLSLLGSLPFLDLEYYKIRARGRYFFPWTRDLIFSLHGDLAYGDGYGGTGKLPFFEHFFAGGVKSVRGFRQNTLGPRDSNNNPFGGNVKLVGGAELFFPVPFLSEELSSAFRMGVFFDAGNVFEDSLKLGDLRYSAGISAQWLSPFGPLEVSLAQPLNAKSRDEEQVFQFSFGAGF</sequence>
<dbReference type="InterPro" id="IPR023707">
    <property type="entry name" value="OM_assembly_BamA"/>
</dbReference>
<comment type="function">
    <text evidence="8">Part of the outer membrane protein assembly complex, which is involved in assembly and insertion of beta-barrel proteins into the outer membrane.</text>
</comment>
<dbReference type="PANTHER" id="PTHR12815:SF23">
    <property type="entry name" value="OUTER MEMBRANE PROTEIN ASSEMBLY FACTOR BAMA"/>
    <property type="match status" value="1"/>
</dbReference>
<feature type="domain" description="POTRA" evidence="10">
    <location>
        <begin position="175"/>
        <end position="263"/>
    </location>
</feature>
<dbReference type="FunFam" id="3.10.20.310:FF:000003">
    <property type="entry name" value="Outer membrane protein assembly factor BamA"/>
    <property type="match status" value="1"/>
</dbReference>
<name>A0AAU9CAJ7_9GAMM</name>
<comment type="subcellular location">
    <subcellularLocation>
        <location evidence="8">Cell outer membrane</location>
    </subcellularLocation>
    <subcellularLocation>
        <location evidence="1">Membrane</location>
    </subcellularLocation>
</comment>
<dbReference type="PANTHER" id="PTHR12815">
    <property type="entry name" value="SORTING AND ASSEMBLY MACHINERY SAMM50 PROTEIN FAMILY MEMBER"/>
    <property type="match status" value="1"/>
</dbReference>
<dbReference type="KEGG" id="mcau:MIT9_P2227"/>
<keyword evidence="6 8" id="KW-0472">Membrane</keyword>